<feature type="compositionally biased region" description="Polar residues" evidence="1">
    <location>
        <begin position="1"/>
        <end position="10"/>
    </location>
</feature>
<name>A0AAD6T046_9AGAR</name>
<evidence type="ECO:0000256" key="1">
    <source>
        <dbReference type="SAM" id="MobiDB-lite"/>
    </source>
</evidence>
<proteinExistence type="predicted"/>
<sequence>ASSPQSTSKAVTAGMPKPARRLCTAKSKASKTKTAKSTLHPKSAATAPPPPPPPPPSPPSPSPPPSFQPNYQAYENQLQMGHAIEDGGKWKIGHDDFNGHATTFEGFADTTPVGMKMHTVNGYVFPTGGKMGDGAGGSDMGDFLGASSYNELNDLGASMADDFGAGRRTIDVLGARSRPMANHPSKPKKAPSPASLGKKMEAVRGAKKSSAKRGAAKRGSRKQSGDAQVVADVQVVADAAAPVLIHSISGNGSLMHKELEAQKQAEKETDRQAAAERKANLEHFNPDGNHPLVMVPLPSGTEGRRSAGGTEGSGARMEANMRARGGKGKATAMELEMDLGKGKSRAVGSGEVGAKRKGADENREPQAGRKSPCSTVGSFIQMIWVRFPVRAFPGFHLRTGDGKPGFLFVELEG</sequence>
<accession>A0AAD6T046</accession>
<keyword evidence="3" id="KW-1185">Reference proteome</keyword>
<feature type="compositionally biased region" description="Pro residues" evidence="1">
    <location>
        <begin position="47"/>
        <end position="67"/>
    </location>
</feature>
<reference evidence="2" key="1">
    <citation type="submission" date="2023-03" db="EMBL/GenBank/DDBJ databases">
        <title>Massive genome expansion in bonnet fungi (Mycena s.s.) driven by repeated elements and novel gene families across ecological guilds.</title>
        <authorList>
            <consortium name="Lawrence Berkeley National Laboratory"/>
            <person name="Harder C.B."/>
            <person name="Miyauchi S."/>
            <person name="Viragh M."/>
            <person name="Kuo A."/>
            <person name="Thoen E."/>
            <person name="Andreopoulos B."/>
            <person name="Lu D."/>
            <person name="Skrede I."/>
            <person name="Drula E."/>
            <person name="Henrissat B."/>
            <person name="Morin E."/>
            <person name="Kohler A."/>
            <person name="Barry K."/>
            <person name="LaButti K."/>
            <person name="Morin E."/>
            <person name="Salamov A."/>
            <person name="Lipzen A."/>
            <person name="Mereny Z."/>
            <person name="Hegedus B."/>
            <person name="Baldrian P."/>
            <person name="Stursova M."/>
            <person name="Weitz H."/>
            <person name="Taylor A."/>
            <person name="Grigoriev I.V."/>
            <person name="Nagy L.G."/>
            <person name="Martin F."/>
            <person name="Kauserud H."/>
        </authorList>
    </citation>
    <scope>NUCLEOTIDE SEQUENCE</scope>
    <source>
        <strain evidence="2">CBHHK200</strain>
    </source>
</reference>
<feature type="compositionally biased region" description="Basic residues" evidence="1">
    <location>
        <begin position="205"/>
        <end position="221"/>
    </location>
</feature>
<feature type="compositionally biased region" description="Basic and acidic residues" evidence="1">
    <location>
        <begin position="353"/>
        <end position="367"/>
    </location>
</feature>
<feature type="non-terminal residue" evidence="2">
    <location>
        <position position="1"/>
    </location>
</feature>
<dbReference type="PANTHER" id="PTHR23330:SF9">
    <property type="entry name" value="PROLINE-RICH PROTEIN 11"/>
    <property type="match status" value="1"/>
</dbReference>
<comment type="caution">
    <text evidence="2">The sequence shown here is derived from an EMBL/GenBank/DDBJ whole genome shotgun (WGS) entry which is preliminary data.</text>
</comment>
<feature type="region of interest" description="Disordered" evidence="1">
    <location>
        <begin position="175"/>
        <end position="227"/>
    </location>
</feature>
<dbReference type="Proteomes" id="UP001218188">
    <property type="component" value="Unassembled WGS sequence"/>
</dbReference>
<feature type="region of interest" description="Disordered" evidence="1">
    <location>
        <begin position="1"/>
        <end position="71"/>
    </location>
</feature>
<dbReference type="PANTHER" id="PTHR23330">
    <property type="entry name" value="P300 TRANSCRIPTIONAL COFACTOR JMY-RELATED"/>
    <property type="match status" value="1"/>
</dbReference>
<gene>
    <name evidence="2" type="ORF">C8F04DRAFT_1181033</name>
</gene>
<organism evidence="2 3">
    <name type="scientific">Mycena alexandri</name>
    <dbReference type="NCBI Taxonomy" id="1745969"/>
    <lineage>
        <taxon>Eukaryota</taxon>
        <taxon>Fungi</taxon>
        <taxon>Dikarya</taxon>
        <taxon>Basidiomycota</taxon>
        <taxon>Agaricomycotina</taxon>
        <taxon>Agaricomycetes</taxon>
        <taxon>Agaricomycetidae</taxon>
        <taxon>Agaricales</taxon>
        <taxon>Marasmiineae</taxon>
        <taxon>Mycenaceae</taxon>
        <taxon>Mycena</taxon>
    </lineage>
</organism>
<evidence type="ECO:0000313" key="2">
    <source>
        <dbReference type="EMBL" id="KAJ7036677.1"/>
    </source>
</evidence>
<feature type="region of interest" description="Disordered" evidence="1">
    <location>
        <begin position="340"/>
        <end position="373"/>
    </location>
</feature>
<protein>
    <submittedName>
        <fullName evidence="2">Uncharacterized protein</fullName>
    </submittedName>
</protein>
<evidence type="ECO:0000313" key="3">
    <source>
        <dbReference type="Proteomes" id="UP001218188"/>
    </source>
</evidence>
<dbReference type="EMBL" id="JARJCM010000041">
    <property type="protein sequence ID" value="KAJ7036677.1"/>
    <property type="molecule type" value="Genomic_DNA"/>
</dbReference>
<dbReference type="AlphaFoldDB" id="A0AAD6T046"/>